<dbReference type="SUPFAM" id="SSF63829">
    <property type="entry name" value="Calcium-dependent phosphotriesterase"/>
    <property type="match status" value="2"/>
</dbReference>
<dbReference type="Proteomes" id="UP000249518">
    <property type="component" value="Unassembled WGS sequence"/>
</dbReference>
<comment type="caution">
    <text evidence="2">The sequence shown here is derived from an EMBL/GenBank/DDBJ whole genome shotgun (WGS) entry which is preliminary data.</text>
</comment>
<feature type="signal peptide" evidence="1">
    <location>
        <begin position="1"/>
        <end position="28"/>
    </location>
</feature>
<dbReference type="PROSITE" id="PS51257">
    <property type="entry name" value="PROKAR_LIPOPROTEIN"/>
    <property type="match status" value="1"/>
</dbReference>
<protein>
    <submittedName>
        <fullName evidence="2">Two component regulator with propeller domain</fullName>
    </submittedName>
</protein>
<sequence>MKNIPLTIFKTKAICLSILCSLGMTSCAGQIEKNATPLKFIPEQTKIHADSISLKAETLPEYRVDVHDKDYQGNQISGVVRTVFQDSKGNFWFGTQSGLCRNDKNGLVYFDIKNRTGQGVTVHVILEDKDGAIWIGYGGGIAKYDGTYFTNYHEKDILTTGGLWSMLMDSKGTLWVGTTQGVFTFDGKAFTPFEIPEGKVNPNFGVSTSKMIHAITEDSKGHMWFATNGGAYRFDGNTLTNISVKDQSLSNFVNRIIERADGTYWISTVNGLFLYDGTTFKSITEKLLGKDEGVGCIFEDKTGTIWFIAYKRDIYNYNGKTFQKIEAKIKISDYIVLPFEVNQDQQKQEGNFSPFPFQIYQDEQQRLWFVGFKGAYRLENNAFVNVTRNGPW</sequence>
<dbReference type="OrthoDB" id="799853at2"/>
<dbReference type="Pfam" id="PF07494">
    <property type="entry name" value="Reg_prop"/>
    <property type="match status" value="4"/>
</dbReference>
<keyword evidence="1" id="KW-0732">Signal</keyword>
<organism evidence="2 3">
    <name type="scientific">Flavobacterium lacus</name>
    <dbReference type="NCBI Taxonomy" id="1353778"/>
    <lineage>
        <taxon>Bacteria</taxon>
        <taxon>Pseudomonadati</taxon>
        <taxon>Bacteroidota</taxon>
        <taxon>Flavobacteriia</taxon>
        <taxon>Flavobacteriales</taxon>
        <taxon>Flavobacteriaceae</taxon>
        <taxon>Flavobacterium</taxon>
    </lineage>
</organism>
<evidence type="ECO:0000256" key="1">
    <source>
        <dbReference type="SAM" id="SignalP"/>
    </source>
</evidence>
<dbReference type="InterPro" id="IPR011110">
    <property type="entry name" value="Reg_prop"/>
</dbReference>
<dbReference type="InterPro" id="IPR015943">
    <property type="entry name" value="WD40/YVTN_repeat-like_dom_sf"/>
</dbReference>
<keyword evidence="3" id="KW-1185">Reference proteome</keyword>
<accession>A0A328WUC7</accession>
<proteinExistence type="predicted"/>
<reference evidence="2 3" key="1">
    <citation type="submission" date="2018-06" db="EMBL/GenBank/DDBJ databases">
        <title>Genomic Encyclopedia of Type Strains, Phase III (KMG-III): the genomes of soil and plant-associated and newly described type strains.</title>
        <authorList>
            <person name="Whitman W."/>
        </authorList>
    </citation>
    <scope>NUCLEOTIDE SEQUENCE [LARGE SCALE GENOMIC DNA]</scope>
    <source>
        <strain evidence="2 3">CGMCC 1.12504</strain>
    </source>
</reference>
<name>A0A328WUC7_9FLAO</name>
<feature type="chain" id="PRO_5016324593" evidence="1">
    <location>
        <begin position="29"/>
        <end position="392"/>
    </location>
</feature>
<gene>
    <name evidence="2" type="ORF">B0I10_109128</name>
</gene>
<dbReference type="EMBL" id="QLSV01000009">
    <property type="protein sequence ID" value="RAR47454.1"/>
    <property type="molecule type" value="Genomic_DNA"/>
</dbReference>
<evidence type="ECO:0000313" key="2">
    <source>
        <dbReference type="EMBL" id="RAR47454.1"/>
    </source>
</evidence>
<dbReference type="RefSeq" id="WP_112086460.1">
    <property type="nucleotide sequence ID" value="NZ_QLSV01000009.1"/>
</dbReference>
<dbReference type="Gene3D" id="2.130.10.10">
    <property type="entry name" value="YVTN repeat-like/Quinoprotein amine dehydrogenase"/>
    <property type="match status" value="2"/>
</dbReference>
<evidence type="ECO:0000313" key="3">
    <source>
        <dbReference type="Proteomes" id="UP000249518"/>
    </source>
</evidence>
<dbReference type="AlphaFoldDB" id="A0A328WUC7"/>